<dbReference type="EMBL" id="QGNW01001641">
    <property type="protein sequence ID" value="RVW34418.1"/>
    <property type="molecule type" value="Genomic_DNA"/>
</dbReference>
<proteinExistence type="predicted"/>
<sequence length="126" mass="13403">MDSQVVTVDHFAVAMASIQEAIASIDQRIDGQTDGAPLFVIAPIQASEDAHAHFGSLVQALYDIEKGIARGLWPGSSHSDSNGKKPSRGKRPEDVGMPLSRAIQKLMEGGLLTQLAPRPVPQLVPP</sequence>
<comment type="caution">
    <text evidence="2">The sequence shown here is derived from an EMBL/GenBank/DDBJ whole genome shotgun (WGS) entry which is preliminary data.</text>
</comment>
<organism evidence="2 3">
    <name type="scientific">Vitis vinifera</name>
    <name type="common">Grape</name>
    <dbReference type="NCBI Taxonomy" id="29760"/>
    <lineage>
        <taxon>Eukaryota</taxon>
        <taxon>Viridiplantae</taxon>
        <taxon>Streptophyta</taxon>
        <taxon>Embryophyta</taxon>
        <taxon>Tracheophyta</taxon>
        <taxon>Spermatophyta</taxon>
        <taxon>Magnoliopsida</taxon>
        <taxon>eudicotyledons</taxon>
        <taxon>Gunneridae</taxon>
        <taxon>Pentapetalae</taxon>
        <taxon>rosids</taxon>
        <taxon>Vitales</taxon>
        <taxon>Vitaceae</taxon>
        <taxon>Viteae</taxon>
        <taxon>Vitis</taxon>
    </lineage>
</organism>
<evidence type="ECO:0000313" key="3">
    <source>
        <dbReference type="Proteomes" id="UP000288805"/>
    </source>
</evidence>
<protein>
    <submittedName>
        <fullName evidence="2">Uncharacterized protein</fullName>
    </submittedName>
</protein>
<feature type="region of interest" description="Disordered" evidence="1">
    <location>
        <begin position="71"/>
        <end position="99"/>
    </location>
</feature>
<evidence type="ECO:0000256" key="1">
    <source>
        <dbReference type="SAM" id="MobiDB-lite"/>
    </source>
</evidence>
<name>A0A438DG58_VITVI</name>
<dbReference type="AlphaFoldDB" id="A0A438DG58"/>
<dbReference type="Proteomes" id="UP000288805">
    <property type="component" value="Unassembled WGS sequence"/>
</dbReference>
<reference evidence="2 3" key="1">
    <citation type="journal article" date="2018" name="PLoS Genet.">
        <title>Population sequencing reveals clonal diversity and ancestral inbreeding in the grapevine cultivar Chardonnay.</title>
        <authorList>
            <person name="Roach M.J."/>
            <person name="Johnson D.L."/>
            <person name="Bohlmann J."/>
            <person name="van Vuuren H.J."/>
            <person name="Jones S.J."/>
            <person name="Pretorius I.S."/>
            <person name="Schmidt S.A."/>
            <person name="Borneman A.R."/>
        </authorList>
    </citation>
    <scope>NUCLEOTIDE SEQUENCE [LARGE SCALE GENOMIC DNA]</scope>
    <source>
        <strain evidence="3">cv. Chardonnay</strain>
        <tissue evidence="2">Leaf</tissue>
    </source>
</reference>
<evidence type="ECO:0000313" key="2">
    <source>
        <dbReference type="EMBL" id="RVW34418.1"/>
    </source>
</evidence>
<gene>
    <name evidence="2" type="ORF">CK203_081426</name>
</gene>
<accession>A0A438DG58</accession>